<keyword evidence="1" id="KW-1133">Transmembrane helix</keyword>
<accession>A0A8X6FDQ0</accession>
<feature type="transmembrane region" description="Helical" evidence="1">
    <location>
        <begin position="71"/>
        <end position="91"/>
    </location>
</feature>
<gene>
    <name evidence="2" type="ORF">TNCT_527361</name>
</gene>
<proteinExistence type="predicted"/>
<name>A0A8X6FDQ0_TRICU</name>
<comment type="caution">
    <text evidence="2">The sequence shown here is derived from an EMBL/GenBank/DDBJ whole genome shotgun (WGS) entry which is preliminary data.</text>
</comment>
<sequence length="170" mass="19673">MFSKIRVFRLHTLTLKYWFYFGNSNYNLDQGSTSYKDIASIMHPRIWIYKSDLSCNPLSPFHRDSCLVKKVAQTTFLFIGLLFFIMALLCLMYPKSDPDRTVFLMFVILSATCEIVFISFSCIPYMYNKFVSCIFPGEGEEPLLDSSTENYAQYGTSSNSPDNLNQILVY</sequence>
<dbReference type="OrthoDB" id="10383971at2759"/>
<dbReference type="Proteomes" id="UP000887116">
    <property type="component" value="Unassembled WGS sequence"/>
</dbReference>
<evidence type="ECO:0000313" key="3">
    <source>
        <dbReference type="Proteomes" id="UP000887116"/>
    </source>
</evidence>
<keyword evidence="1" id="KW-0472">Membrane</keyword>
<evidence type="ECO:0000256" key="1">
    <source>
        <dbReference type="SAM" id="Phobius"/>
    </source>
</evidence>
<keyword evidence="3" id="KW-1185">Reference proteome</keyword>
<feature type="transmembrane region" description="Helical" evidence="1">
    <location>
        <begin position="103"/>
        <end position="127"/>
    </location>
</feature>
<reference evidence="2" key="1">
    <citation type="submission" date="2020-07" db="EMBL/GenBank/DDBJ databases">
        <title>Multicomponent nature underlies the extraordinary mechanical properties of spider dragline silk.</title>
        <authorList>
            <person name="Kono N."/>
            <person name="Nakamura H."/>
            <person name="Mori M."/>
            <person name="Yoshida Y."/>
            <person name="Ohtoshi R."/>
            <person name="Malay A.D."/>
            <person name="Moran D.A.P."/>
            <person name="Tomita M."/>
            <person name="Numata K."/>
            <person name="Arakawa K."/>
        </authorList>
    </citation>
    <scope>NUCLEOTIDE SEQUENCE</scope>
</reference>
<evidence type="ECO:0000313" key="2">
    <source>
        <dbReference type="EMBL" id="GFQ76767.1"/>
    </source>
</evidence>
<dbReference type="AlphaFoldDB" id="A0A8X6FDQ0"/>
<dbReference type="EMBL" id="BMAO01031647">
    <property type="protein sequence ID" value="GFQ76767.1"/>
    <property type="molecule type" value="Genomic_DNA"/>
</dbReference>
<protein>
    <submittedName>
        <fullName evidence="2">Uncharacterized protein</fullName>
    </submittedName>
</protein>
<keyword evidence="1" id="KW-0812">Transmembrane</keyword>
<organism evidence="2 3">
    <name type="scientific">Trichonephila clavata</name>
    <name type="common">Joro spider</name>
    <name type="synonym">Nephila clavata</name>
    <dbReference type="NCBI Taxonomy" id="2740835"/>
    <lineage>
        <taxon>Eukaryota</taxon>
        <taxon>Metazoa</taxon>
        <taxon>Ecdysozoa</taxon>
        <taxon>Arthropoda</taxon>
        <taxon>Chelicerata</taxon>
        <taxon>Arachnida</taxon>
        <taxon>Araneae</taxon>
        <taxon>Araneomorphae</taxon>
        <taxon>Entelegynae</taxon>
        <taxon>Araneoidea</taxon>
        <taxon>Nephilidae</taxon>
        <taxon>Trichonephila</taxon>
    </lineage>
</organism>